<dbReference type="RefSeq" id="WP_279401783.1">
    <property type="nucleotide sequence ID" value="NZ_JBHUMZ010000048.1"/>
</dbReference>
<name>A0ABW5QD72_9BACI</name>
<sequence>MEAISQFIGFFFMILPVLIIAFALRWLRLLYKNSEKITKQNEELIQLLKEKSES</sequence>
<evidence type="ECO:0000256" key="1">
    <source>
        <dbReference type="SAM" id="Phobius"/>
    </source>
</evidence>
<comment type="caution">
    <text evidence="2">The sequence shown here is derived from an EMBL/GenBank/DDBJ whole genome shotgun (WGS) entry which is preliminary data.</text>
</comment>
<keyword evidence="1" id="KW-1133">Transmembrane helix</keyword>
<feature type="transmembrane region" description="Helical" evidence="1">
    <location>
        <begin position="6"/>
        <end position="27"/>
    </location>
</feature>
<evidence type="ECO:0000313" key="2">
    <source>
        <dbReference type="EMBL" id="MFD2639831.1"/>
    </source>
</evidence>
<dbReference type="EMBL" id="JBHUMZ010000048">
    <property type="protein sequence ID" value="MFD2639831.1"/>
    <property type="molecule type" value="Genomic_DNA"/>
</dbReference>
<protein>
    <recommendedName>
        <fullName evidence="4">DUF4083 domain-containing protein</fullName>
    </recommendedName>
</protein>
<keyword evidence="1" id="KW-0472">Membrane</keyword>
<evidence type="ECO:0000313" key="3">
    <source>
        <dbReference type="Proteomes" id="UP001597452"/>
    </source>
</evidence>
<accession>A0ABW5QD72</accession>
<proteinExistence type="predicted"/>
<dbReference type="Proteomes" id="UP001597452">
    <property type="component" value="Unassembled WGS sequence"/>
</dbReference>
<keyword evidence="1" id="KW-0812">Transmembrane</keyword>
<gene>
    <name evidence="2" type="ORF">ACFSW4_13265</name>
</gene>
<organism evidence="2 3">
    <name type="scientific">Piscibacillus salipiscarius</name>
    <dbReference type="NCBI Taxonomy" id="299480"/>
    <lineage>
        <taxon>Bacteria</taxon>
        <taxon>Bacillati</taxon>
        <taxon>Bacillota</taxon>
        <taxon>Bacilli</taxon>
        <taxon>Bacillales</taxon>
        <taxon>Bacillaceae</taxon>
        <taxon>Piscibacillus</taxon>
    </lineage>
</organism>
<evidence type="ECO:0008006" key="4">
    <source>
        <dbReference type="Google" id="ProtNLM"/>
    </source>
</evidence>
<reference evidence="3" key="1">
    <citation type="journal article" date="2019" name="Int. J. Syst. Evol. Microbiol.">
        <title>The Global Catalogue of Microorganisms (GCM) 10K type strain sequencing project: providing services to taxonomists for standard genome sequencing and annotation.</title>
        <authorList>
            <consortium name="The Broad Institute Genomics Platform"/>
            <consortium name="The Broad Institute Genome Sequencing Center for Infectious Disease"/>
            <person name="Wu L."/>
            <person name="Ma J."/>
        </authorList>
    </citation>
    <scope>NUCLEOTIDE SEQUENCE [LARGE SCALE GENOMIC DNA]</scope>
    <source>
        <strain evidence="3">TISTR 1571</strain>
    </source>
</reference>
<keyword evidence="3" id="KW-1185">Reference proteome</keyword>